<dbReference type="AlphaFoldDB" id="A0AAE3R7P9"/>
<dbReference type="InterPro" id="IPR036097">
    <property type="entry name" value="HisK_dim/P_sf"/>
</dbReference>
<dbReference type="SUPFAM" id="SSF47384">
    <property type="entry name" value="Homodimeric domain of signal transducing histidine kinase"/>
    <property type="match status" value="1"/>
</dbReference>
<dbReference type="InterPro" id="IPR003661">
    <property type="entry name" value="HisK_dim/P_dom"/>
</dbReference>
<comment type="catalytic activity">
    <reaction evidence="1">
        <text>ATP + protein L-histidine = ADP + protein N-phospho-L-histidine.</text>
        <dbReference type="EC" id="2.7.13.3"/>
    </reaction>
</comment>
<evidence type="ECO:0000256" key="5">
    <source>
        <dbReference type="ARBA" id="ARBA00022777"/>
    </source>
</evidence>
<evidence type="ECO:0000259" key="6">
    <source>
        <dbReference type="PROSITE" id="PS50109"/>
    </source>
</evidence>
<dbReference type="SUPFAM" id="SSF55874">
    <property type="entry name" value="ATPase domain of HSP90 chaperone/DNA topoisomerase II/histidine kinase"/>
    <property type="match status" value="1"/>
</dbReference>
<organism evidence="8 9">
    <name type="scientific">Xanthocytophaga agilis</name>
    <dbReference type="NCBI Taxonomy" id="3048010"/>
    <lineage>
        <taxon>Bacteria</taxon>
        <taxon>Pseudomonadati</taxon>
        <taxon>Bacteroidota</taxon>
        <taxon>Cytophagia</taxon>
        <taxon>Cytophagales</taxon>
        <taxon>Rhodocytophagaceae</taxon>
        <taxon>Xanthocytophaga</taxon>
    </lineage>
</organism>
<dbReference type="Proteomes" id="UP001232063">
    <property type="component" value="Unassembled WGS sequence"/>
</dbReference>
<evidence type="ECO:0000313" key="8">
    <source>
        <dbReference type="EMBL" id="MDJ1503082.1"/>
    </source>
</evidence>
<dbReference type="PANTHER" id="PTHR43304">
    <property type="entry name" value="PHYTOCHROME-LIKE PROTEIN CPH1"/>
    <property type="match status" value="1"/>
</dbReference>
<comment type="caution">
    <text evidence="8">The sequence shown here is derived from an EMBL/GenBank/DDBJ whole genome shotgun (WGS) entry which is preliminary data.</text>
</comment>
<proteinExistence type="predicted"/>
<dbReference type="InterPro" id="IPR000014">
    <property type="entry name" value="PAS"/>
</dbReference>
<dbReference type="InterPro" id="IPR035965">
    <property type="entry name" value="PAS-like_dom_sf"/>
</dbReference>
<dbReference type="Pfam" id="PF02518">
    <property type="entry name" value="HATPase_c"/>
    <property type="match status" value="1"/>
</dbReference>
<dbReference type="InterPro" id="IPR005467">
    <property type="entry name" value="His_kinase_dom"/>
</dbReference>
<dbReference type="EC" id="2.7.13.3" evidence="2"/>
<feature type="domain" description="PAC" evidence="7">
    <location>
        <begin position="510"/>
        <end position="563"/>
    </location>
</feature>
<dbReference type="Pfam" id="PF00512">
    <property type="entry name" value="HisKA"/>
    <property type="match status" value="1"/>
</dbReference>
<keyword evidence="3" id="KW-0597">Phosphoprotein</keyword>
<dbReference type="InterPro" id="IPR003594">
    <property type="entry name" value="HATPase_dom"/>
</dbReference>
<dbReference type="PANTHER" id="PTHR43304:SF1">
    <property type="entry name" value="PAC DOMAIN-CONTAINING PROTEIN"/>
    <property type="match status" value="1"/>
</dbReference>
<accession>A0AAE3R7P9</accession>
<dbReference type="Pfam" id="PF08447">
    <property type="entry name" value="PAS_3"/>
    <property type="match status" value="4"/>
</dbReference>
<name>A0AAE3R7P9_9BACT</name>
<sequence length="813" mass="94012">MNHSQEEPSMPHMESRYDGISSNTVSQQVLAYARAFGNISSQMVHLHNAATFEFLYVSDHISSLLGYTFQELHKEKKTLLSLLTPATPREYILPLIQLSIRDGIDHKPQPLNLRIRHKNGSEKILQTQFTVFETDANGNPHILLCLSQEITQEVQSITYTQVSDGYEIQWDSEILMAEAERMRHFGTWQMHLPTGRIGWTEGMYHIFGYSDPATRPNIITLELIFSHVRPEERQKLWDEAHTNLAKGEDYQGEWIMVRRNGEQRVLLEQVRILKDADNRPVVVLGSTSDITEERQMANNLNKIEKLLHENERTFGFGSWEWSAVTNKIMWSDGTLLLFGLDPEEWRYKLTYKHSLTLVDPRDTAHTLQVMEKAILNRQTYEIEFRPRHGTPERWLRSRGVPVYDTEGKLERIYGTTVDITAERKVLQKLRENEELLSTAEHLTRSGSWLWDIRKNEVTWSNGLWELLEYPPEERTPSVASQFYYEHIHPQDKAALEQSSTHFQETGIRTASPIYRLITRSGQTIYVNNKLQIVEQDTKGKPLRVIGGTADVTHLKNIQMELEKKVEQLNHSNAELEQFAYIASHDLQEPLRKIVAFCNLLVRTYQPLFDETGLMYLDRIESAVRRMQHLISDLLDFSRISNRINPTEYSFERTDLNQIVRNALQDLELAIQQKGAHITLAELPTVEVIPSQLERLFLNLIGNSLKFSRPEVSPQIHIYTKPVDDSSIKKYSLNKEQNYVSIVVEDNGIGFEPEYTEQIFAIFRRLHSKTEYEGTGIGLATCRKIVETHQGYIKADGTLGRGACFSIILPIRQE</sequence>
<protein>
    <recommendedName>
        <fullName evidence="2">histidine kinase</fullName>
        <ecNumber evidence="2">2.7.13.3</ecNumber>
    </recommendedName>
</protein>
<dbReference type="PRINTS" id="PR00344">
    <property type="entry name" value="BCTRLSENSOR"/>
</dbReference>
<dbReference type="InterPro" id="IPR052162">
    <property type="entry name" value="Sensor_kinase/Photoreceptor"/>
</dbReference>
<dbReference type="Gene3D" id="3.30.565.10">
    <property type="entry name" value="Histidine kinase-like ATPase, C-terminal domain"/>
    <property type="match status" value="1"/>
</dbReference>
<dbReference type="Gene3D" id="1.10.287.130">
    <property type="match status" value="1"/>
</dbReference>
<evidence type="ECO:0000256" key="2">
    <source>
        <dbReference type="ARBA" id="ARBA00012438"/>
    </source>
</evidence>
<dbReference type="InterPro" id="IPR013655">
    <property type="entry name" value="PAS_fold_3"/>
</dbReference>
<dbReference type="Gene3D" id="3.30.450.20">
    <property type="entry name" value="PAS domain"/>
    <property type="match status" value="4"/>
</dbReference>
<feature type="domain" description="PAC" evidence="7">
    <location>
        <begin position="378"/>
        <end position="431"/>
    </location>
</feature>
<dbReference type="CDD" id="cd00130">
    <property type="entry name" value="PAS"/>
    <property type="match status" value="2"/>
</dbReference>
<keyword evidence="5" id="KW-0418">Kinase</keyword>
<evidence type="ECO:0000256" key="3">
    <source>
        <dbReference type="ARBA" id="ARBA00022553"/>
    </source>
</evidence>
<dbReference type="InterPro" id="IPR004358">
    <property type="entry name" value="Sig_transdc_His_kin-like_C"/>
</dbReference>
<keyword evidence="4" id="KW-0808">Transferase</keyword>
<dbReference type="SMART" id="SM00388">
    <property type="entry name" value="HisKA"/>
    <property type="match status" value="1"/>
</dbReference>
<dbReference type="SUPFAM" id="SSF55785">
    <property type="entry name" value="PYP-like sensor domain (PAS domain)"/>
    <property type="match status" value="4"/>
</dbReference>
<reference evidence="8" key="1">
    <citation type="submission" date="2023-05" db="EMBL/GenBank/DDBJ databases">
        <authorList>
            <person name="Zhang X."/>
        </authorList>
    </citation>
    <scope>NUCLEOTIDE SEQUENCE</scope>
    <source>
        <strain evidence="8">BD1B2-1</strain>
    </source>
</reference>
<dbReference type="PROSITE" id="PS50113">
    <property type="entry name" value="PAC"/>
    <property type="match status" value="3"/>
</dbReference>
<evidence type="ECO:0000313" key="9">
    <source>
        <dbReference type="Proteomes" id="UP001232063"/>
    </source>
</evidence>
<feature type="domain" description="PAC" evidence="7">
    <location>
        <begin position="250"/>
        <end position="302"/>
    </location>
</feature>
<dbReference type="InterPro" id="IPR001610">
    <property type="entry name" value="PAC"/>
</dbReference>
<evidence type="ECO:0000256" key="4">
    <source>
        <dbReference type="ARBA" id="ARBA00022679"/>
    </source>
</evidence>
<feature type="domain" description="Histidine kinase" evidence="6">
    <location>
        <begin position="581"/>
        <end position="812"/>
    </location>
</feature>
<keyword evidence="9" id="KW-1185">Reference proteome</keyword>
<gene>
    <name evidence="8" type="ORF">QNI22_20605</name>
</gene>
<evidence type="ECO:0000256" key="1">
    <source>
        <dbReference type="ARBA" id="ARBA00000085"/>
    </source>
</evidence>
<evidence type="ECO:0000259" key="7">
    <source>
        <dbReference type="PROSITE" id="PS50113"/>
    </source>
</evidence>
<dbReference type="EMBL" id="JASJOU010000007">
    <property type="protein sequence ID" value="MDJ1503082.1"/>
    <property type="molecule type" value="Genomic_DNA"/>
</dbReference>
<dbReference type="InterPro" id="IPR000700">
    <property type="entry name" value="PAS-assoc_C"/>
</dbReference>
<dbReference type="SMART" id="SM00086">
    <property type="entry name" value="PAC"/>
    <property type="match status" value="4"/>
</dbReference>
<dbReference type="CDD" id="cd00082">
    <property type="entry name" value="HisKA"/>
    <property type="match status" value="1"/>
</dbReference>
<dbReference type="RefSeq" id="WP_314513553.1">
    <property type="nucleotide sequence ID" value="NZ_JASJOU010000007.1"/>
</dbReference>
<dbReference type="InterPro" id="IPR036890">
    <property type="entry name" value="HATPase_C_sf"/>
</dbReference>
<dbReference type="SMART" id="SM00387">
    <property type="entry name" value="HATPase_c"/>
    <property type="match status" value="1"/>
</dbReference>
<dbReference type="PROSITE" id="PS50109">
    <property type="entry name" value="HIS_KIN"/>
    <property type="match status" value="1"/>
</dbReference>
<dbReference type="GO" id="GO:0000155">
    <property type="term" value="F:phosphorelay sensor kinase activity"/>
    <property type="evidence" value="ECO:0007669"/>
    <property type="project" value="InterPro"/>
</dbReference>
<dbReference type="Gene3D" id="2.10.70.100">
    <property type="match status" value="2"/>
</dbReference>